<accession>A0A4Q7YK09</accession>
<dbReference type="RefSeq" id="WP_130415333.1">
    <property type="nucleotide sequence ID" value="NZ_SHKX01000016.1"/>
</dbReference>
<dbReference type="InterPro" id="IPR051213">
    <property type="entry name" value="START_lipid_transfer"/>
</dbReference>
<dbReference type="AlphaFoldDB" id="A0A4Q7YK09"/>
<evidence type="ECO:0000256" key="1">
    <source>
        <dbReference type="SAM" id="SignalP"/>
    </source>
</evidence>
<evidence type="ECO:0000313" key="4">
    <source>
        <dbReference type="Proteomes" id="UP000292423"/>
    </source>
</evidence>
<name>A0A4Q7YK09_9GAMM</name>
<dbReference type="OrthoDB" id="5734556at2"/>
<gene>
    <name evidence="3" type="ORF">EV700_3032</name>
</gene>
<comment type="caution">
    <text evidence="3">The sequence shown here is derived from an EMBL/GenBank/DDBJ whole genome shotgun (WGS) entry which is preliminary data.</text>
</comment>
<dbReference type="Pfam" id="PF01852">
    <property type="entry name" value="START"/>
    <property type="match status" value="1"/>
</dbReference>
<feature type="signal peptide" evidence="1">
    <location>
        <begin position="1"/>
        <end position="24"/>
    </location>
</feature>
<dbReference type="GO" id="GO:0008289">
    <property type="term" value="F:lipid binding"/>
    <property type="evidence" value="ECO:0007669"/>
    <property type="project" value="InterPro"/>
</dbReference>
<evidence type="ECO:0000313" key="3">
    <source>
        <dbReference type="EMBL" id="RZU36819.1"/>
    </source>
</evidence>
<evidence type="ECO:0000259" key="2">
    <source>
        <dbReference type="PROSITE" id="PS50848"/>
    </source>
</evidence>
<dbReference type="SUPFAM" id="SSF55961">
    <property type="entry name" value="Bet v1-like"/>
    <property type="match status" value="1"/>
</dbReference>
<dbReference type="InterPro" id="IPR028347">
    <property type="entry name" value="START_dom_prot"/>
</dbReference>
<dbReference type="GO" id="GO:0005737">
    <property type="term" value="C:cytoplasm"/>
    <property type="evidence" value="ECO:0007669"/>
    <property type="project" value="UniProtKB-ARBA"/>
</dbReference>
<protein>
    <submittedName>
        <fullName evidence="3">START domain-containing protein</fullName>
    </submittedName>
</protein>
<sequence length="240" mass="27343">MSLRKTLAVAVLATMALYQAPARAASDDIEELRNAELGARNEWHLVKNDAMRNIKTYSKQEDGKRVRTFRIEMVVEASMETVARVHYDADNLKKWFWETTDSRMLKKVSPYEFYYYQVFNAPVTMPDRDSIIHAVIQPYTARKGFMVITLKAAPDYMPPAKGLVRVTQQDMAIKLTPMGKDKTKLEVEGYIDPGGISPVWGINAIQRMAPYSSMLGLQRIVQQPMYREPTTPSPFIISAD</sequence>
<dbReference type="Gene3D" id="3.30.530.20">
    <property type="match status" value="1"/>
</dbReference>
<keyword evidence="4" id="KW-1185">Reference proteome</keyword>
<feature type="chain" id="PRO_5020678868" evidence="1">
    <location>
        <begin position="25"/>
        <end position="240"/>
    </location>
</feature>
<feature type="domain" description="START" evidence="2">
    <location>
        <begin position="25"/>
        <end position="226"/>
    </location>
</feature>
<organism evidence="3 4">
    <name type="scientific">Fluviicoccus keumensis</name>
    <dbReference type="NCBI Taxonomy" id="1435465"/>
    <lineage>
        <taxon>Bacteria</taxon>
        <taxon>Pseudomonadati</taxon>
        <taxon>Pseudomonadota</taxon>
        <taxon>Gammaproteobacteria</taxon>
        <taxon>Moraxellales</taxon>
        <taxon>Moraxellaceae</taxon>
        <taxon>Fluviicoccus</taxon>
    </lineage>
</organism>
<dbReference type="Proteomes" id="UP000292423">
    <property type="component" value="Unassembled WGS sequence"/>
</dbReference>
<proteinExistence type="predicted"/>
<dbReference type="PANTHER" id="PTHR19308">
    <property type="entry name" value="PHOSPHATIDYLCHOLINE TRANSFER PROTEIN"/>
    <property type="match status" value="1"/>
</dbReference>
<reference evidence="3 4" key="1">
    <citation type="submission" date="2019-02" db="EMBL/GenBank/DDBJ databases">
        <title>Genomic Encyclopedia of Type Strains, Phase IV (KMG-IV): sequencing the most valuable type-strain genomes for metagenomic binning, comparative biology and taxonomic classification.</title>
        <authorList>
            <person name="Goeker M."/>
        </authorList>
    </citation>
    <scope>NUCLEOTIDE SEQUENCE [LARGE SCALE GENOMIC DNA]</scope>
    <source>
        <strain evidence="3 4">DSM 105135</strain>
    </source>
</reference>
<dbReference type="PIRSF" id="PIRSF039033">
    <property type="entry name" value="START_dom"/>
    <property type="match status" value="1"/>
</dbReference>
<dbReference type="EMBL" id="SHKX01000016">
    <property type="protein sequence ID" value="RZU36819.1"/>
    <property type="molecule type" value="Genomic_DNA"/>
</dbReference>
<dbReference type="PANTHER" id="PTHR19308:SF14">
    <property type="entry name" value="START DOMAIN-CONTAINING PROTEIN"/>
    <property type="match status" value="1"/>
</dbReference>
<dbReference type="InterPro" id="IPR002913">
    <property type="entry name" value="START_lipid-bd_dom"/>
</dbReference>
<keyword evidence="1" id="KW-0732">Signal</keyword>
<dbReference type="InterPro" id="IPR023393">
    <property type="entry name" value="START-like_dom_sf"/>
</dbReference>
<dbReference type="PROSITE" id="PS50848">
    <property type="entry name" value="START"/>
    <property type="match status" value="1"/>
</dbReference>